<name>X0U2W8_9ZZZZ</name>
<comment type="caution">
    <text evidence="2">The sequence shown here is derived from an EMBL/GenBank/DDBJ whole genome shotgun (WGS) entry which is preliminary data.</text>
</comment>
<feature type="non-terminal residue" evidence="2">
    <location>
        <position position="1"/>
    </location>
</feature>
<evidence type="ECO:0000256" key="1">
    <source>
        <dbReference type="SAM" id="MobiDB-lite"/>
    </source>
</evidence>
<organism evidence="2">
    <name type="scientific">marine sediment metagenome</name>
    <dbReference type="NCBI Taxonomy" id="412755"/>
    <lineage>
        <taxon>unclassified sequences</taxon>
        <taxon>metagenomes</taxon>
        <taxon>ecological metagenomes</taxon>
    </lineage>
</organism>
<sequence>TGPRGSESLFSAAGNIVVAARADKAILDGLLRGGGRRLGSMDRILFADPEKLEFRLRRGSPAVDTGVRIPGFNDDARGAPDVGPFERGEVVGPDWPRPRVTAFDVNPPERVSGRRLPPKVEILGGKGGARRKRGPR</sequence>
<dbReference type="AlphaFoldDB" id="X0U2W8"/>
<gene>
    <name evidence="2" type="ORF">S01H1_09269</name>
</gene>
<feature type="compositionally biased region" description="Basic and acidic residues" evidence="1">
    <location>
        <begin position="74"/>
        <end position="89"/>
    </location>
</feature>
<dbReference type="EMBL" id="BARS01004741">
    <property type="protein sequence ID" value="GAF82805.1"/>
    <property type="molecule type" value="Genomic_DNA"/>
</dbReference>
<feature type="region of interest" description="Disordered" evidence="1">
    <location>
        <begin position="67"/>
        <end position="136"/>
    </location>
</feature>
<evidence type="ECO:0000313" key="2">
    <source>
        <dbReference type="EMBL" id="GAF82805.1"/>
    </source>
</evidence>
<accession>X0U2W8</accession>
<reference evidence="2" key="1">
    <citation type="journal article" date="2014" name="Front. Microbiol.">
        <title>High frequency of phylogenetically diverse reductive dehalogenase-homologous genes in deep subseafloor sedimentary metagenomes.</title>
        <authorList>
            <person name="Kawai M."/>
            <person name="Futagami T."/>
            <person name="Toyoda A."/>
            <person name="Takaki Y."/>
            <person name="Nishi S."/>
            <person name="Hori S."/>
            <person name="Arai W."/>
            <person name="Tsubouchi T."/>
            <person name="Morono Y."/>
            <person name="Uchiyama I."/>
            <person name="Ito T."/>
            <person name="Fujiyama A."/>
            <person name="Inagaki F."/>
            <person name="Takami H."/>
        </authorList>
    </citation>
    <scope>NUCLEOTIDE SEQUENCE</scope>
    <source>
        <strain evidence="2">Expedition CK06-06</strain>
    </source>
</reference>
<protein>
    <submittedName>
        <fullName evidence="2">Uncharacterized protein</fullName>
    </submittedName>
</protein>
<proteinExistence type="predicted"/>